<protein>
    <submittedName>
        <fullName evidence="1">Uncharacterized protein</fullName>
    </submittedName>
</protein>
<dbReference type="Proteomes" id="UP001153269">
    <property type="component" value="Unassembled WGS sequence"/>
</dbReference>
<accession>A0A9N7TXR7</accession>
<dbReference type="EMBL" id="CADEAL010000470">
    <property type="protein sequence ID" value="CAB1420638.1"/>
    <property type="molecule type" value="Genomic_DNA"/>
</dbReference>
<sequence length="165" mass="18394">MIEIGHASIPKPSEQRDTLKSIDRCHVTGASAAVCFQAGPRRSWGFGGHRVRGVRADPGQCNDTCSDRHNNNRDRVEREYRAAARDPVLVTNKYCFALRLLGFTSLSVSLVKTQWDKVIGVDKPALLLYLLPLPPPPPLLPLHTTRKSSRCASSLSRCWPPRLRV</sequence>
<proteinExistence type="predicted"/>
<gene>
    <name evidence="1" type="ORF">PLEPLA_LOCUS8513</name>
</gene>
<organism evidence="1 2">
    <name type="scientific">Pleuronectes platessa</name>
    <name type="common">European plaice</name>
    <dbReference type="NCBI Taxonomy" id="8262"/>
    <lineage>
        <taxon>Eukaryota</taxon>
        <taxon>Metazoa</taxon>
        <taxon>Chordata</taxon>
        <taxon>Craniata</taxon>
        <taxon>Vertebrata</taxon>
        <taxon>Euteleostomi</taxon>
        <taxon>Actinopterygii</taxon>
        <taxon>Neopterygii</taxon>
        <taxon>Teleostei</taxon>
        <taxon>Neoteleostei</taxon>
        <taxon>Acanthomorphata</taxon>
        <taxon>Carangaria</taxon>
        <taxon>Pleuronectiformes</taxon>
        <taxon>Pleuronectoidei</taxon>
        <taxon>Pleuronectidae</taxon>
        <taxon>Pleuronectes</taxon>
    </lineage>
</organism>
<evidence type="ECO:0000313" key="2">
    <source>
        <dbReference type="Proteomes" id="UP001153269"/>
    </source>
</evidence>
<name>A0A9N7TXR7_PLEPL</name>
<keyword evidence="2" id="KW-1185">Reference proteome</keyword>
<dbReference type="AlphaFoldDB" id="A0A9N7TXR7"/>
<comment type="caution">
    <text evidence="1">The sequence shown here is derived from an EMBL/GenBank/DDBJ whole genome shotgun (WGS) entry which is preliminary data.</text>
</comment>
<reference evidence="1" key="1">
    <citation type="submission" date="2020-03" db="EMBL/GenBank/DDBJ databases">
        <authorList>
            <person name="Weist P."/>
        </authorList>
    </citation>
    <scope>NUCLEOTIDE SEQUENCE</scope>
</reference>
<evidence type="ECO:0000313" key="1">
    <source>
        <dbReference type="EMBL" id="CAB1420638.1"/>
    </source>
</evidence>